<proteinExistence type="predicted"/>
<reference evidence="1" key="1">
    <citation type="journal article" date="2021" name="Front. Plant Sci.">
        <title>Chromosome-Scale Genome Assembly for Chinese Sour Jujube and Insights Into Its Genome Evolution and Domestication Signature.</title>
        <authorList>
            <person name="Shen L.-Y."/>
            <person name="Luo H."/>
            <person name="Wang X.-L."/>
            <person name="Wang X.-M."/>
            <person name="Qiu X.-J."/>
            <person name="Liu H."/>
            <person name="Zhou S.-S."/>
            <person name="Jia K.-H."/>
            <person name="Nie S."/>
            <person name="Bao Y.-T."/>
            <person name="Zhang R.-G."/>
            <person name="Yun Q.-Z."/>
            <person name="Chai Y.-H."/>
            <person name="Lu J.-Y."/>
            <person name="Li Y."/>
            <person name="Zhao S.-W."/>
            <person name="Mao J.-F."/>
            <person name="Jia S.-G."/>
            <person name="Mao Y.-M."/>
        </authorList>
    </citation>
    <scope>NUCLEOTIDE SEQUENCE</scope>
    <source>
        <strain evidence="1">AT0</strain>
        <tissue evidence="1">Leaf</tissue>
    </source>
</reference>
<dbReference type="AlphaFoldDB" id="A0A978VJ66"/>
<dbReference type="Proteomes" id="UP000813462">
    <property type="component" value="Unassembled WGS sequence"/>
</dbReference>
<evidence type="ECO:0000313" key="1">
    <source>
        <dbReference type="EMBL" id="KAH7533135.1"/>
    </source>
</evidence>
<organism evidence="1 2">
    <name type="scientific">Ziziphus jujuba var. spinosa</name>
    <dbReference type="NCBI Taxonomy" id="714518"/>
    <lineage>
        <taxon>Eukaryota</taxon>
        <taxon>Viridiplantae</taxon>
        <taxon>Streptophyta</taxon>
        <taxon>Embryophyta</taxon>
        <taxon>Tracheophyta</taxon>
        <taxon>Spermatophyta</taxon>
        <taxon>Magnoliopsida</taxon>
        <taxon>eudicotyledons</taxon>
        <taxon>Gunneridae</taxon>
        <taxon>Pentapetalae</taxon>
        <taxon>rosids</taxon>
        <taxon>fabids</taxon>
        <taxon>Rosales</taxon>
        <taxon>Rhamnaceae</taxon>
        <taxon>Paliureae</taxon>
        <taxon>Ziziphus</taxon>
    </lineage>
</organism>
<comment type="caution">
    <text evidence="1">The sequence shown here is derived from an EMBL/GenBank/DDBJ whole genome shotgun (WGS) entry which is preliminary data.</text>
</comment>
<accession>A0A978VJ66</accession>
<dbReference type="EMBL" id="JAEACU010000004">
    <property type="protein sequence ID" value="KAH7533135.1"/>
    <property type="molecule type" value="Genomic_DNA"/>
</dbReference>
<evidence type="ECO:0000313" key="2">
    <source>
        <dbReference type="Proteomes" id="UP000813462"/>
    </source>
</evidence>
<gene>
    <name evidence="1" type="ORF">FEM48_Zijuj04G0098300</name>
</gene>
<name>A0A978VJ66_ZIZJJ</name>
<sequence length="139" mass="15692">MTLKPSFQTFDEELFTGAEILEMLKILQSMVNIGKERAKVSLLFTWMHIKMGKKSAKPSICWRYYRISATGDTDRGEEEIYTHGPSTALSQAKKRSVGTLPVKGFGHFQGEAKAQTVRLRDAEKFPMGFDTMGQDIQPN</sequence>
<protein>
    <submittedName>
        <fullName evidence="1">Uncharacterized protein</fullName>
    </submittedName>
</protein>